<organism evidence="2 3">
    <name type="scientific">Prorocentrum cordatum</name>
    <dbReference type="NCBI Taxonomy" id="2364126"/>
    <lineage>
        <taxon>Eukaryota</taxon>
        <taxon>Sar</taxon>
        <taxon>Alveolata</taxon>
        <taxon>Dinophyceae</taxon>
        <taxon>Prorocentrales</taxon>
        <taxon>Prorocentraceae</taxon>
        <taxon>Prorocentrum</taxon>
    </lineage>
</organism>
<protein>
    <submittedName>
        <fullName evidence="2">Uncharacterized protein</fullName>
    </submittedName>
</protein>
<reference evidence="2" key="1">
    <citation type="submission" date="2023-10" db="EMBL/GenBank/DDBJ databases">
        <authorList>
            <person name="Chen Y."/>
            <person name="Shah S."/>
            <person name="Dougan E. K."/>
            <person name="Thang M."/>
            <person name="Chan C."/>
        </authorList>
    </citation>
    <scope>NUCLEOTIDE SEQUENCE [LARGE SCALE GENOMIC DNA]</scope>
</reference>
<dbReference type="EMBL" id="CAUYUJ010001585">
    <property type="protein sequence ID" value="CAK0796641.1"/>
    <property type="molecule type" value="Genomic_DNA"/>
</dbReference>
<feature type="non-terminal residue" evidence="2">
    <location>
        <position position="1"/>
    </location>
</feature>
<feature type="region of interest" description="Disordered" evidence="1">
    <location>
        <begin position="83"/>
        <end position="106"/>
    </location>
</feature>
<keyword evidence="3" id="KW-1185">Reference proteome</keyword>
<name>A0ABN9PTX7_9DINO</name>
<evidence type="ECO:0000313" key="2">
    <source>
        <dbReference type="EMBL" id="CAK0796641.1"/>
    </source>
</evidence>
<sequence length="106" mass="11190">AKVLKSSAKAMKVHSDNVRLVKPEVTFKAQWVREVLKTKDVTPTVITLPNGVLRPDMDIAPCTPVSRAWLGLPLQSPSLPASSVLSDADVPSGQSSPSIISAVSSS</sequence>
<accession>A0ABN9PTX7</accession>
<comment type="caution">
    <text evidence="2">The sequence shown here is derived from an EMBL/GenBank/DDBJ whole genome shotgun (WGS) entry which is preliminary data.</text>
</comment>
<proteinExistence type="predicted"/>
<dbReference type="Proteomes" id="UP001189429">
    <property type="component" value="Unassembled WGS sequence"/>
</dbReference>
<gene>
    <name evidence="2" type="ORF">PCOR1329_LOCUS5963</name>
</gene>
<evidence type="ECO:0000313" key="3">
    <source>
        <dbReference type="Proteomes" id="UP001189429"/>
    </source>
</evidence>
<evidence type="ECO:0000256" key="1">
    <source>
        <dbReference type="SAM" id="MobiDB-lite"/>
    </source>
</evidence>